<dbReference type="Proteomes" id="UP000663879">
    <property type="component" value="Unassembled WGS sequence"/>
</dbReference>
<keyword evidence="1" id="KW-0472">Membrane</keyword>
<protein>
    <submittedName>
        <fullName evidence="2">Uncharacterized protein</fullName>
    </submittedName>
</protein>
<keyword evidence="1" id="KW-1133">Transmembrane helix</keyword>
<proteinExistence type="predicted"/>
<name>A0A814H8S8_9BILA</name>
<keyword evidence="1" id="KW-0812">Transmembrane</keyword>
<organism evidence="2 3">
    <name type="scientific">Brachionus calyciflorus</name>
    <dbReference type="NCBI Taxonomy" id="104777"/>
    <lineage>
        <taxon>Eukaryota</taxon>
        <taxon>Metazoa</taxon>
        <taxon>Spiralia</taxon>
        <taxon>Gnathifera</taxon>
        <taxon>Rotifera</taxon>
        <taxon>Eurotatoria</taxon>
        <taxon>Monogononta</taxon>
        <taxon>Pseudotrocha</taxon>
        <taxon>Ploima</taxon>
        <taxon>Brachionidae</taxon>
        <taxon>Brachionus</taxon>
    </lineage>
</organism>
<dbReference type="EMBL" id="CAJNOC010004042">
    <property type="protein sequence ID" value="CAF1007477.1"/>
    <property type="molecule type" value="Genomic_DNA"/>
</dbReference>
<sequence>MVITSSNVFQTPIPIGTKVWISIPGLHDKLHPKNRGPYTIIGITNNDYYIVEDALKRKIEDTFPRQRLKINTNPTNPSQSDVYENFSEKHNSWEPKENFVDNKPIEDYWKSKKGKEPRVKKKRGRPKKINFNIANLVNILTIFLTVLILPIGCNGVDRHYNYKETQKAVKNNKEVTFKNPNYSFGICSIDREFDKLSFSNNKLLFINDDLYEPKINITRRVRFNSRYKKKAQDIEGVIGYRKRNRNIEGLCDWSQVDGKNFEPTWELLDNIFPENEQSWDMQKNKFIGLNEDFEPIFEGSKGGTFFTKNKNHKKYFKTDKKTVTTEVTIAKDLKNESVEEENNTEEIYCLIYPLDNHENTNISEAKSYTEEMINFTYDLSTIIENESNQFEETTDDELIPQNKFGINYSCPANFRNEAFATGDKDKQNISLANIRKMSSQHQIQSNPFGFLLISDIQPKLWALIKEKDPIWYFDATGSIIAKLPNQKETLLFSIVANDSKNKTSISVADFLTSSNVTISIHCCLTKILQKFGLYSFFEKPRVVVTDFSWANLHALCKSFNNLEIIDYLNLTYQILVERKIYAIGTINTVIYLCSTHFLKNMIDETERVLKYHDPVQRGNIKRKFIKAFLLLQNSICLDEFGIILKSIKCVFTSKLKDKNYIESLARLEIFYSSMNANWIKTNTLYLKPESSRNHSKIFFVENRYINFTRDSPFTKYFEEILLDPMDDNSVIHDLEYIFL</sequence>
<keyword evidence="3" id="KW-1185">Reference proteome</keyword>
<dbReference type="OrthoDB" id="6161731at2759"/>
<evidence type="ECO:0000313" key="3">
    <source>
        <dbReference type="Proteomes" id="UP000663879"/>
    </source>
</evidence>
<comment type="caution">
    <text evidence="2">The sequence shown here is derived from an EMBL/GenBank/DDBJ whole genome shotgun (WGS) entry which is preliminary data.</text>
</comment>
<accession>A0A814H8S8</accession>
<evidence type="ECO:0000256" key="1">
    <source>
        <dbReference type="SAM" id="Phobius"/>
    </source>
</evidence>
<dbReference type="AlphaFoldDB" id="A0A814H8S8"/>
<reference evidence="2" key="1">
    <citation type="submission" date="2021-02" db="EMBL/GenBank/DDBJ databases">
        <authorList>
            <person name="Nowell W R."/>
        </authorList>
    </citation>
    <scope>NUCLEOTIDE SEQUENCE</scope>
    <source>
        <strain evidence="2">Ploen Becks lab</strain>
    </source>
</reference>
<gene>
    <name evidence="2" type="ORF">OXX778_LOCUS16723</name>
</gene>
<evidence type="ECO:0000313" key="2">
    <source>
        <dbReference type="EMBL" id="CAF1007477.1"/>
    </source>
</evidence>
<feature type="transmembrane region" description="Helical" evidence="1">
    <location>
        <begin position="129"/>
        <end position="151"/>
    </location>
</feature>